<evidence type="ECO:0000259" key="3">
    <source>
        <dbReference type="Pfam" id="PF20059"/>
    </source>
</evidence>
<comment type="caution">
    <text evidence="4">The sequence shown here is derived from an EMBL/GenBank/DDBJ whole genome shotgun (WGS) entry which is preliminary data.</text>
</comment>
<feature type="transmembrane region" description="Helical" evidence="2">
    <location>
        <begin position="58"/>
        <end position="76"/>
    </location>
</feature>
<dbReference type="InterPro" id="IPR045597">
    <property type="entry name" value="DUF6458"/>
</dbReference>
<feature type="region of interest" description="Disordered" evidence="1">
    <location>
        <begin position="80"/>
        <end position="114"/>
    </location>
</feature>
<dbReference type="Pfam" id="PF20059">
    <property type="entry name" value="DUF6458"/>
    <property type="match status" value="1"/>
</dbReference>
<proteinExistence type="predicted"/>
<evidence type="ECO:0000256" key="1">
    <source>
        <dbReference type="SAM" id="MobiDB-lite"/>
    </source>
</evidence>
<evidence type="ECO:0000313" key="5">
    <source>
        <dbReference type="Proteomes" id="UP001501161"/>
    </source>
</evidence>
<accession>A0ABN2WNH9</accession>
<keyword evidence="2" id="KW-1133">Transmembrane helix</keyword>
<evidence type="ECO:0000313" key="4">
    <source>
        <dbReference type="EMBL" id="GAA2095436.1"/>
    </source>
</evidence>
<feature type="domain" description="DUF6458" evidence="3">
    <location>
        <begin position="27"/>
        <end position="103"/>
    </location>
</feature>
<keyword evidence="5" id="KW-1185">Reference proteome</keyword>
<gene>
    <name evidence="4" type="ORF">GCM10009726_02690</name>
</gene>
<keyword evidence="2" id="KW-0472">Membrane</keyword>
<feature type="transmembrane region" description="Helical" evidence="2">
    <location>
        <begin position="25"/>
        <end position="46"/>
    </location>
</feature>
<name>A0ABN2WNH9_9ACTN</name>
<dbReference type="Proteomes" id="UP001501161">
    <property type="component" value="Unassembled WGS sequence"/>
</dbReference>
<dbReference type="EMBL" id="BAAAMQ010000005">
    <property type="protein sequence ID" value="GAA2095436.1"/>
    <property type="molecule type" value="Genomic_DNA"/>
</dbReference>
<protein>
    <recommendedName>
        <fullName evidence="3">DUF6458 domain-containing protein</fullName>
    </recommendedName>
</protein>
<reference evidence="4 5" key="1">
    <citation type="journal article" date="2019" name="Int. J. Syst. Evol. Microbiol.">
        <title>The Global Catalogue of Microorganisms (GCM) 10K type strain sequencing project: providing services to taxonomists for standard genome sequencing and annotation.</title>
        <authorList>
            <consortium name="The Broad Institute Genomics Platform"/>
            <consortium name="The Broad Institute Genome Sequencing Center for Infectious Disease"/>
            <person name="Wu L."/>
            <person name="Ma J."/>
        </authorList>
    </citation>
    <scope>NUCLEOTIDE SEQUENCE [LARGE SCALE GENOMIC DNA]</scope>
    <source>
        <strain evidence="4 5">JCM 13813</strain>
    </source>
</reference>
<evidence type="ECO:0000256" key="2">
    <source>
        <dbReference type="SAM" id="Phobius"/>
    </source>
</evidence>
<organism evidence="4 5">
    <name type="scientific">Nocardioides furvisabuli</name>
    <dbReference type="NCBI Taxonomy" id="375542"/>
    <lineage>
        <taxon>Bacteria</taxon>
        <taxon>Bacillati</taxon>
        <taxon>Actinomycetota</taxon>
        <taxon>Actinomycetes</taxon>
        <taxon>Propionibacteriales</taxon>
        <taxon>Nocardioidaceae</taxon>
        <taxon>Nocardioides</taxon>
    </lineage>
</organism>
<keyword evidence="2" id="KW-0812">Transmembrane</keyword>
<sequence length="114" mass="12201">MTHDAPQARLCRARSPPGVPNRMELVMGFGGPIGLIVLGLILALAFNDQQVGPLEVITLGWILVVAGVLWLVLTLVQQNTKRRHTTTATTTDAEGRQASTQRTSESDPPPPPAV</sequence>